<accession>A0AAE1NT82</accession>
<evidence type="ECO:0000313" key="2">
    <source>
        <dbReference type="Proteomes" id="UP001292094"/>
    </source>
</evidence>
<protein>
    <submittedName>
        <fullName evidence="1">Uncharacterized protein</fullName>
    </submittedName>
</protein>
<keyword evidence="2" id="KW-1185">Reference proteome</keyword>
<name>A0AAE1NT82_9EUCA</name>
<gene>
    <name evidence="1" type="ORF">Pmani_032627</name>
</gene>
<dbReference type="AlphaFoldDB" id="A0AAE1NT82"/>
<proteinExistence type="predicted"/>
<evidence type="ECO:0000313" key="1">
    <source>
        <dbReference type="EMBL" id="KAK4294772.1"/>
    </source>
</evidence>
<dbReference type="Proteomes" id="UP001292094">
    <property type="component" value="Unassembled WGS sequence"/>
</dbReference>
<organism evidence="1 2">
    <name type="scientific">Petrolisthes manimaculis</name>
    <dbReference type="NCBI Taxonomy" id="1843537"/>
    <lineage>
        <taxon>Eukaryota</taxon>
        <taxon>Metazoa</taxon>
        <taxon>Ecdysozoa</taxon>
        <taxon>Arthropoda</taxon>
        <taxon>Crustacea</taxon>
        <taxon>Multicrustacea</taxon>
        <taxon>Malacostraca</taxon>
        <taxon>Eumalacostraca</taxon>
        <taxon>Eucarida</taxon>
        <taxon>Decapoda</taxon>
        <taxon>Pleocyemata</taxon>
        <taxon>Anomura</taxon>
        <taxon>Galatheoidea</taxon>
        <taxon>Porcellanidae</taxon>
        <taxon>Petrolisthes</taxon>
    </lineage>
</organism>
<reference evidence="1" key="1">
    <citation type="submission" date="2023-11" db="EMBL/GenBank/DDBJ databases">
        <title>Genome assemblies of two species of porcelain crab, Petrolisthes cinctipes and Petrolisthes manimaculis (Anomura: Porcellanidae).</title>
        <authorList>
            <person name="Angst P."/>
        </authorList>
    </citation>
    <scope>NUCLEOTIDE SEQUENCE</scope>
    <source>
        <strain evidence="1">PB745_02</strain>
        <tissue evidence="1">Gill</tissue>
    </source>
</reference>
<sequence>MICRRSKKVIDPRKAFKTGTWHSYLLEELDTTETYTIRSIRQSLEIFSSKFKLDIDFIPHNDLILCTLILEELKGRKRRMKTRRGVEEPESNPPKVYSYKLGINMEARIIFSNKKFPIDMCKKLALAFKCKELNLLDLRYSDPFNLLLFRRQAAKYNSGELALQHEAHLAALEDEIADRALHVKELLGEQKKKVDECCRKLGSDNDLIPCIKRLDINISNQPLNTNVSNLSSYRISNVMAEVHAPSVFHLYKQFGEMGHLQEVPLWLERARYTGKNTVTGKFL</sequence>
<comment type="caution">
    <text evidence="1">The sequence shown here is derived from an EMBL/GenBank/DDBJ whole genome shotgun (WGS) entry which is preliminary data.</text>
</comment>
<dbReference type="EMBL" id="JAWZYT010004203">
    <property type="protein sequence ID" value="KAK4294772.1"/>
    <property type="molecule type" value="Genomic_DNA"/>
</dbReference>